<feature type="binding site" evidence="5">
    <location>
        <position position="619"/>
    </location>
    <ligand>
        <name>AMP</name>
        <dbReference type="ChEBI" id="CHEBI:456215"/>
    </ligand>
</feature>
<dbReference type="InterPro" id="IPR036736">
    <property type="entry name" value="ACP-like_sf"/>
</dbReference>
<evidence type="ECO:0000256" key="3">
    <source>
        <dbReference type="ARBA" id="ARBA00022741"/>
    </source>
</evidence>
<dbReference type="SUPFAM" id="SSF56801">
    <property type="entry name" value="Acetyl-CoA synthetase-like"/>
    <property type="match status" value="1"/>
</dbReference>
<dbReference type="GO" id="GO:0016020">
    <property type="term" value="C:membrane"/>
    <property type="evidence" value="ECO:0007669"/>
    <property type="project" value="TreeGrafter"/>
</dbReference>
<feature type="binding site" evidence="5">
    <location>
        <begin position="790"/>
        <end position="793"/>
    </location>
    <ligand>
        <name>NADP(+)</name>
        <dbReference type="ChEBI" id="CHEBI:58349"/>
    </ligand>
</feature>
<dbReference type="RefSeq" id="WP_049744894.1">
    <property type="nucleotide sequence ID" value="NZ_CP012150.1"/>
</dbReference>
<dbReference type="PROSITE" id="PS00012">
    <property type="entry name" value="PHOSPHOPANTETHEINE"/>
    <property type="match status" value="1"/>
</dbReference>
<feature type="binding site" evidence="5">
    <location>
        <position position="817"/>
    </location>
    <ligand>
        <name>NADP(+)</name>
        <dbReference type="ChEBI" id="CHEBI:58349"/>
    </ligand>
</feature>
<dbReference type="HAMAP" id="MF_02247">
    <property type="entry name" value="Carbox_acid_reduct"/>
    <property type="match status" value="1"/>
</dbReference>
<feature type="binding site" evidence="5">
    <location>
        <position position="519"/>
    </location>
    <ligand>
        <name>AMP</name>
        <dbReference type="ChEBI" id="CHEBI:456215"/>
    </ligand>
</feature>
<dbReference type="OrthoDB" id="2472181at2"/>
<evidence type="ECO:0000259" key="6">
    <source>
        <dbReference type="PROSITE" id="PS50075"/>
    </source>
</evidence>
<dbReference type="GO" id="GO:0005524">
    <property type="term" value="F:ATP binding"/>
    <property type="evidence" value="ECO:0007669"/>
    <property type="project" value="UniProtKB-UniRule"/>
</dbReference>
<dbReference type="SUPFAM" id="SSF51735">
    <property type="entry name" value="NAD(P)-binding Rossmann-fold domains"/>
    <property type="match status" value="1"/>
</dbReference>
<dbReference type="InterPro" id="IPR013120">
    <property type="entry name" value="FAR_NAD-bd"/>
</dbReference>
<dbReference type="Gene3D" id="3.40.50.720">
    <property type="entry name" value="NAD(P)-binding Rossmann-like Domain"/>
    <property type="match status" value="1"/>
</dbReference>
<dbReference type="Gene3D" id="3.40.50.12780">
    <property type="entry name" value="N-terminal domain of ligase-like"/>
    <property type="match status" value="1"/>
</dbReference>
<name>A0A0K0X557_MYCGD</name>
<feature type="binding site" evidence="5">
    <location>
        <position position="921"/>
    </location>
    <ligand>
        <name>NADP(+)</name>
        <dbReference type="ChEBI" id="CHEBI:58349"/>
    </ligand>
</feature>
<dbReference type="PANTHER" id="PTHR43272:SF33">
    <property type="entry name" value="AMP-BINDING DOMAIN-CONTAINING PROTEIN-RELATED"/>
    <property type="match status" value="1"/>
</dbReference>
<proteinExistence type="inferred from homology"/>
<evidence type="ECO:0000256" key="4">
    <source>
        <dbReference type="ARBA" id="ARBA00022840"/>
    </source>
</evidence>
<dbReference type="EC" id="1.2.1.-" evidence="5"/>
<comment type="catalytic activity">
    <reaction evidence="5">
        <text>a carboxylate + ATP + NADPH + H(+) = an aldehyde + AMP + diphosphate + NADP(+)</text>
        <dbReference type="Rhea" id="RHEA:50916"/>
        <dbReference type="ChEBI" id="CHEBI:15378"/>
        <dbReference type="ChEBI" id="CHEBI:17478"/>
        <dbReference type="ChEBI" id="CHEBI:29067"/>
        <dbReference type="ChEBI" id="CHEBI:30616"/>
        <dbReference type="ChEBI" id="CHEBI:33019"/>
        <dbReference type="ChEBI" id="CHEBI:57783"/>
        <dbReference type="ChEBI" id="CHEBI:58349"/>
        <dbReference type="ChEBI" id="CHEBI:456215"/>
    </reaction>
</comment>
<reference evidence="7 8" key="1">
    <citation type="submission" date="2015-07" db="EMBL/GenBank/DDBJ databases">
        <title>Complete genome sequence of Mycobacterium goodii X7B, a facultative thermophilic biodesulfurizing bacterium.</title>
        <authorList>
            <person name="Yu B."/>
            <person name="Li F."/>
            <person name="Xu P."/>
        </authorList>
    </citation>
    <scope>NUCLEOTIDE SEQUENCE [LARGE SCALE GENOMIC DNA]</scope>
    <source>
        <strain evidence="7 8">X7B</strain>
    </source>
</reference>
<dbReference type="Pfam" id="PF00501">
    <property type="entry name" value="AMP-binding"/>
    <property type="match status" value="1"/>
</dbReference>
<dbReference type="PANTHER" id="PTHR43272">
    <property type="entry name" value="LONG-CHAIN-FATTY-ACID--COA LIGASE"/>
    <property type="match status" value="1"/>
</dbReference>
<feature type="binding site" evidence="5">
    <location>
        <position position="982"/>
    </location>
    <ligand>
        <name>NADP(+)</name>
        <dbReference type="ChEBI" id="CHEBI:58349"/>
    </ligand>
</feature>
<keyword evidence="1 5" id="KW-0596">Phosphopantetheine</keyword>
<keyword evidence="4 5" id="KW-0067">ATP-binding</keyword>
<feature type="binding site" evidence="5">
    <location>
        <position position="498"/>
    </location>
    <ligand>
        <name>AMP</name>
        <dbReference type="ChEBI" id="CHEBI:456215"/>
    </ligand>
</feature>
<comment type="similarity">
    <text evidence="5">Belongs to the ATP-dependent AMP-binding enzyme family. Carboxylic acid reductase subfamily.</text>
</comment>
<feature type="binding site" evidence="5">
    <location>
        <begin position="420"/>
        <end position="421"/>
    </location>
    <ligand>
        <name>AMP</name>
        <dbReference type="ChEBI" id="CHEBI:456215"/>
    </ligand>
</feature>
<dbReference type="CDD" id="cd17632">
    <property type="entry name" value="AFD_CAR-like"/>
    <property type="match status" value="1"/>
</dbReference>
<sequence>MTSDVHDASRDGTDQDEQSARRIAELYATDREFAAATPLPEVYDAAHKPGLRLAEIVQTLYTGYGDRPALGYRARELTVDPDTGRTVARLLPRFDTVSYSQVWSRVQAVATALRHNFTQPIYPGDAIATIGFASPDYLTLDLVCAYLGLVTVPLQHNAPVSRLAPILAEVEPRILAVSAEYLDLAIESIKDVTSVTQLVVFDHLPGVDDHRDGLARARRQLEGTAIAVTTLDEIAEQGAQLAVEPIYTADTDQRLAMILYTSGSTGAPKGAMYTEAMVSKLWSMSFITGDPIPVINVNFMPLNHLGGRIPISTAAQNGGTSYFVPESDMSTLLDDLALVRPTELALVPRVADMLHQQYLATVDRLVAEGSDEATADKQARDELRDQVLGGRVVNGFVSTAPLAAEMKTFLDVTLGAHIVDGYGLTETGPVTRDGVVVRPPVVDYKLIDVPELGYFGTDKPYPRGELIVRSEALTPGYYKRPEVTAGVFDADGYYHTGDVMAEIAPDHLVYVDRRNNVLKLAQGEFVAVANLESIYSSAPLIRQIFVYGNSERSSLLAVVVPTPDALEQYDRTGLKTALADSLQRTAREAELQSYEVPADFIIETEPFSAANGLLSGVGKLLRPNLKQHYGQRLEQMYADIAAAQADQLRDLRRAAATQPVIDTLTQAAATILGAGQEVSPQAHFTDLGGDSLSALTLSNLLGDFFGFEVPVGTIVNPATNLAQLAENIEAQRAAGNRRPTFASVHAADATEIRATELTLDKFIDAETLSAAPNLPKATAEPRTVLLTGANGWLGRFVALEWLQRLAPVGGTLIAIVRGSDDAAARARLAESYDTDPELSRRFAELAEHLQVFAGDIAEPNLGLAPDLWRRLAAEVDLVAHPGALVNHVLPYRQLFGPNVVGTAEVIKLAITERIKPVTYLSTVSVAVGIPNFEEDGDIRTVSPVRPLDGGYANGYGNSKWAGEVLLREAHDLCGLPVATLRSDMILAHPRYSGQLNVPDMFTRLLLSLLITGVAPRSFYLADGRGERPRAHYDALPVDFVAESVVTLGAQQREGYVSYDVMNPHDDGISLDVLVDWLIQNGNPIERVDEHADWVRRFETALTALPEKRRAQTVLPLMDAFRAPQVPLRGAPEPTEVFHDAVRAAKVGQGDIPHLDAALLDKYVRDLRGLGLI</sequence>
<feature type="binding site" evidence="5">
    <location>
        <position position="304"/>
    </location>
    <ligand>
        <name>AMP</name>
        <dbReference type="ChEBI" id="CHEBI:456215"/>
    </ligand>
</feature>
<feature type="binding site" evidence="5">
    <location>
        <begin position="881"/>
        <end position="883"/>
    </location>
    <ligand>
        <name>NADP(+)</name>
        <dbReference type="ChEBI" id="CHEBI:58349"/>
    </ligand>
</feature>
<feature type="binding site" evidence="5">
    <location>
        <position position="827"/>
    </location>
    <ligand>
        <name>NADP(+)</name>
        <dbReference type="ChEBI" id="CHEBI:58349"/>
    </ligand>
</feature>
<dbReference type="InterPro" id="IPR042099">
    <property type="entry name" value="ANL_N_sf"/>
</dbReference>
<dbReference type="InterPro" id="IPR006162">
    <property type="entry name" value="Ppantetheine_attach_site"/>
</dbReference>
<evidence type="ECO:0000256" key="2">
    <source>
        <dbReference type="ARBA" id="ARBA00022553"/>
    </source>
</evidence>
<feature type="binding site" evidence="5">
    <location>
        <position position="959"/>
    </location>
    <ligand>
        <name>NADP(+)</name>
        <dbReference type="ChEBI" id="CHEBI:58349"/>
    </ligand>
</feature>
<keyword evidence="3 5" id="KW-0547">Nucleotide-binding</keyword>
<comment type="function">
    <text evidence="5">Catalyzes the ATP- and NADPH-dependent reduction of carboxylic acids to the corresponding aldehydes.</text>
</comment>
<dbReference type="InterPro" id="IPR000873">
    <property type="entry name" value="AMP-dep_synth/lig_dom"/>
</dbReference>
<dbReference type="InterPro" id="IPR020845">
    <property type="entry name" value="AMP-binding_CS"/>
</dbReference>
<keyword evidence="5" id="KW-0521">NADP</keyword>
<feature type="binding site" evidence="5">
    <location>
        <position position="399"/>
    </location>
    <ligand>
        <name>AMP</name>
        <dbReference type="ChEBI" id="CHEBI:456215"/>
    </ligand>
</feature>
<evidence type="ECO:0000313" key="8">
    <source>
        <dbReference type="Proteomes" id="UP000062255"/>
    </source>
</evidence>
<dbReference type="NCBIfam" id="NF041592">
    <property type="entry name" value="carboxyl_red"/>
    <property type="match status" value="1"/>
</dbReference>
<dbReference type="Gene3D" id="1.10.1200.10">
    <property type="entry name" value="ACP-like"/>
    <property type="match status" value="1"/>
</dbReference>
<evidence type="ECO:0000256" key="5">
    <source>
        <dbReference type="HAMAP-Rule" id="MF_02247"/>
    </source>
</evidence>
<dbReference type="InterPro" id="IPR020806">
    <property type="entry name" value="PKS_PP-bd"/>
</dbReference>
<feature type="binding site" evidence="5">
    <location>
        <position position="425"/>
    </location>
    <ligand>
        <name>AMP</name>
        <dbReference type="ChEBI" id="CHEBI:456215"/>
    </ligand>
</feature>
<dbReference type="InterPro" id="IPR010080">
    <property type="entry name" value="Thioester_reductase-like_dom"/>
</dbReference>
<comment type="domain">
    <text evidence="5">The N-terminal domain likely catalyzes substrate activation by formation of an initial acyl-AMP intermediate, the central region contains the phosphopantetheine attachment site, and the C-terminal domain catalyzes the reduction by NADPH of the intermediate thioester formed from the attack of the phosphopantetheine thiol at the carbonyl carbon of acyl-AMP.</text>
</comment>
<comment type="cofactor">
    <cofactor evidence="5">
        <name>pantetheine 4'-phosphate</name>
        <dbReference type="ChEBI" id="CHEBI:47942"/>
    </cofactor>
    <text evidence="5">Binds 1 phosphopantetheine covalently.</text>
</comment>
<keyword evidence="5" id="KW-0560">Oxidoreductase</keyword>
<dbReference type="SUPFAM" id="SSF47336">
    <property type="entry name" value="ACP-like"/>
    <property type="match status" value="1"/>
</dbReference>
<dbReference type="InterPro" id="IPR036291">
    <property type="entry name" value="NAD(P)-bd_dom_sf"/>
</dbReference>
<dbReference type="InterPro" id="IPR009081">
    <property type="entry name" value="PP-bd_ACP"/>
</dbReference>
<dbReference type="STRING" id="134601.AFA91_11950"/>
<evidence type="ECO:0000313" key="7">
    <source>
        <dbReference type="EMBL" id="AKS32468.1"/>
    </source>
</evidence>
<feature type="binding site" evidence="5">
    <location>
        <position position="955"/>
    </location>
    <ligand>
        <name>NADP(+)</name>
        <dbReference type="ChEBI" id="CHEBI:58349"/>
    </ligand>
</feature>
<dbReference type="PATRIC" id="fig|134601.6.peg.2486"/>
<feature type="binding site" evidence="5">
    <location>
        <begin position="510"/>
        <end position="513"/>
    </location>
    <ligand>
        <name>AMP</name>
        <dbReference type="ChEBI" id="CHEBI:456215"/>
    </ligand>
</feature>
<dbReference type="GO" id="GO:0031177">
    <property type="term" value="F:phosphopantetheine binding"/>
    <property type="evidence" value="ECO:0007669"/>
    <property type="project" value="UniProtKB-UniRule"/>
</dbReference>
<dbReference type="Pfam" id="PF00550">
    <property type="entry name" value="PP-binding"/>
    <property type="match status" value="1"/>
</dbReference>
<gene>
    <name evidence="5" type="primary">car</name>
    <name evidence="7" type="ORF">AFA91_11950</name>
</gene>
<dbReference type="PROSITE" id="PS50075">
    <property type="entry name" value="CARRIER"/>
    <property type="match status" value="1"/>
</dbReference>
<dbReference type="NCBIfam" id="TIGR01746">
    <property type="entry name" value="Thioester-redct"/>
    <property type="match status" value="1"/>
</dbReference>
<dbReference type="GO" id="GO:0050661">
    <property type="term" value="F:NADP binding"/>
    <property type="evidence" value="ECO:0007669"/>
    <property type="project" value="UniProtKB-UniRule"/>
</dbReference>
<accession>A0A0K0X557</accession>
<dbReference type="KEGG" id="mgo:AFA91_11950"/>
<dbReference type="InterPro" id="IPR046407">
    <property type="entry name" value="CAR"/>
</dbReference>
<dbReference type="GO" id="GO:0004467">
    <property type="term" value="F:long-chain fatty acid-CoA ligase activity"/>
    <property type="evidence" value="ECO:0007669"/>
    <property type="project" value="TreeGrafter"/>
</dbReference>
<dbReference type="PROSITE" id="PS00455">
    <property type="entry name" value="AMP_BINDING"/>
    <property type="match status" value="1"/>
</dbReference>
<dbReference type="EMBL" id="CP012150">
    <property type="protein sequence ID" value="AKS32468.1"/>
    <property type="molecule type" value="Genomic_DNA"/>
</dbReference>
<dbReference type="SMART" id="SM00823">
    <property type="entry name" value="PKS_PP"/>
    <property type="match status" value="1"/>
</dbReference>
<dbReference type="Proteomes" id="UP000062255">
    <property type="component" value="Chromosome"/>
</dbReference>
<feature type="domain" description="Carrier" evidence="6">
    <location>
        <begin position="655"/>
        <end position="732"/>
    </location>
</feature>
<feature type="modified residue" description="O-(pantetheine 4'-phosphoryl)serine" evidence="5">
    <location>
        <position position="691"/>
    </location>
</feature>
<dbReference type="AlphaFoldDB" id="A0A0K0X557"/>
<comment type="caution">
    <text evidence="5">Lacks conserved residue(s) required for the propagation of feature annotation.</text>
</comment>
<evidence type="ECO:0000256" key="1">
    <source>
        <dbReference type="ARBA" id="ARBA00022450"/>
    </source>
</evidence>
<dbReference type="GO" id="GO:0016620">
    <property type="term" value="F:oxidoreductase activity, acting on the aldehyde or oxo group of donors, NAD or NADP as acceptor"/>
    <property type="evidence" value="ECO:0007669"/>
    <property type="project" value="UniProtKB-UniRule"/>
</dbReference>
<keyword evidence="2 5" id="KW-0597">Phosphoprotein</keyword>
<protein>
    <recommendedName>
        <fullName evidence="5">Carboxylic acid reductase</fullName>
        <shortName evidence="5">CAR</shortName>
        <ecNumber evidence="5">1.2.1.-</ecNumber>
    </recommendedName>
    <alternativeName>
        <fullName evidence="5">ATP/NADPH-dependent carboxylic acid reductase</fullName>
    </alternativeName>
</protein>
<dbReference type="Pfam" id="PF07993">
    <property type="entry name" value="NAD_binding_4"/>
    <property type="match status" value="1"/>
</dbReference>
<organism evidence="7 8">
    <name type="scientific">Mycolicibacterium goodii</name>
    <name type="common">Mycobacterium goodii</name>
    <dbReference type="NCBI Taxonomy" id="134601"/>
    <lineage>
        <taxon>Bacteria</taxon>
        <taxon>Bacillati</taxon>
        <taxon>Actinomycetota</taxon>
        <taxon>Actinomycetes</taxon>
        <taxon>Mycobacteriales</taxon>
        <taxon>Mycobacteriaceae</taxon>
        <taxon>Mycolicibacterium</taxon>
    </lineage>
</organism>